<protein>
    <submittedName>
        <fullName evidence="6">ABC1 family protein</fullName>
    </submittedName>
</protein>
<gene>
    <name evidence="6" type="ORF">BKA23_3095</name>
</gene>
<accession>A0A561E1A8</accession>
<name>A0A561E1A8_9MICO</name>
<dbReference type="GO" id="GO:0016740">
    <property type="term" value="F:transferase activity"/>
    <property type="evidence" value="ECO:0007669"/>
    <property type="project" value="UniProtKB-KW"/>
</dbReference>
<dbReference type="RefSeq" id="WP_145230016.1">
    <property type="nucleotide sequence ID" value="NZ_VIVQ01000003.1"/>
</dbReference>
<dbReference type="CDD" id="cd13970">
    <property type="entry name" value="ABC1_ADCK3"/>
    <property type="match status" value="1"/>
</dbReference>
<dbReference type="SUPFAM" id="SSF56112">
    <property type="entry name" value="Protein kinase-like (PK-like)"/>
    <property type="match status" value="1"/>
</dbReference>
<comment type="caution">
    <text evidence="6">The sequence shown here is derived from an EMBL/GenBank/DDBJ whole genome shotgun (WGS) entry which is preliminary data.</text>
</comment>
<dbReference type="PANTHER" id="PTHR43851:SF3">
    <property type="entry name" value="COENZYME Q8"/>
    <property type="match status" value="1"/>
</dbReference>
<sequence length="440" mass="47823">MTDLPRKTVVRTARLASLPLGVGARAAIGLGKRVGGRPAEVVAAEMQAQTAAQLFKVLGGLKGGAMKFGQSMSMFEAALPDDVAAPYRATLTKLQDSAPAMPTSSLHAALAEQLGDQWRSRFVEFEDKPRAAASIGQVHHAVWKDGREVAVKVQYPGAAQALMSDLNQLSRVLRLTTGWVPGLDVAPILAELKGRMAEETDYGLEASMQEQFSAAYADDPHYLLPQVVTATDRVIVSDWIDGIPLAEIITHGTQEQRDLAAARYFEFLVGGPDRAGLLHADPHPGNFRLLDDGRLGVLDFGAVNRLPDGLPVAMGELMTAALREDADTVLDGLRAEGFVKESIKVDPDDLLDYLGIFLEPLRHNEFRFDRPWLRSIFSYINDPRNDNFAVGLRLNLPPQYLLIHRAWLGGIAVLSQIGGTVPAREIFTRCVPGAALPPLE</sequence>
<dbReference type="EMBL" id="VIVQ01000003">
    <property type="protein sequence ID" value="TWE09393.1"/>
    <property type="molecule type" value="Genomic_DNA"/>
</dbReference>
<dbReference type="InterPro" id="IPR004147">
    <property type="entry name" value="ABC1_dom"/>
</dbReference>
<dbReference type="InterPro" id="IPR051409">
    <property type="entry name" value="Atypical_kinase_ADCK"/>
</dbReference>
<evidence type="ECO:0000256" key="4">
    <source>
        <dbReference type="ARBA" id="ARBA00022840"/>
    </source>
</evidence>
<organism evidence="6 7">
    <name type="scientific">Rudaeicoccus suwonensis</name>
    <dbReference type="NCBI Taxonomy" id="657409"/>
    <lineage>
        <taxon>Bacteria</taxon>
        <taxon>Bacillati</taxon>
        <taxon>Actinomycetota</taxon>
        <taxon>Actinomycetes</taxon>
        <taxon>Micrococcales</taxon>
        <taxon>Dermacoccaceae</taxon>
        <taxon>Rudaeicoccus</taxon>
    </lineage>
</organism>
<reference evidence="6 7" key="1">
    <citation type="submission" date="2019-06" db="EMBL/GenBank/DDBJ databases">
        <title>Sequencing the genomes of 1000 actinobacteria strains.</title>
        <authorList>
            <person name="Klenk H.-P."/>
        </authorList>
    </citation>
    <scope>NUCLEOTIDE SEQUENCE [LARGE SCALE GENOMIC DNA]</scope>
    <source>
        <strain evidence="6 7">DSM 19560</strain>
    </source>
</reference>
<feature type="domain" description="ABC1 atypical kinase-like" evidence="5">
    <location>
        <begin position="93"/>
        <end position="329"/>
    </location>
</feature>
<dbReference type="PANTHER" id="PTHR43851">
    <property type="match status" value="1"/>
</dbReference>
<comment type="similarity">
    <text evidence="1">Belongs to the protein kinase superfamily. ADCK protein kinase family.</text>
</comment>
<dbReference type="Pfam" id="PF03109">
    <property type="entry name" value="ABC1"/>
    <property type="match status" value="1"/>
</dbReference>
<proteinExistence type="inferred from homology"/>
<keyword evidence="7" id="KW-1185">Reference proteome</keyword>
<dbReference type="InterPro" id="IPR011009">
    <property type="entry name" value="Kinase-like_dom_sf"/>
</dbReference>
<dbReference type="OrthoDB" id="9795390at2"/>
<keyword evidence="4" id="KW-0067">ATP-binding</keyword>
<evidence type="ECO:0000256" key="1">
    <source>
        <dbReference type="ARBA" id="ARBA00009670"/>
    </source>
</evidence>
<evidence type="ECO:0000313" key="7">
    <source>
        <dbReference type="Proteomes" id="UP000318297"/>
    </source>
</evidence>
<keyword evidence="3" id="KW-0547">Nucleotide-binding</keyword>
<dbReference type="GO" id="GO:0005524">
    <property type="term" value="F:ATP binding"/>
    <property type="evidence" value="ECO:0007669"/>
    <property type="project" value="UniProtKB-KW"/>
</dbReference>
<evidence type="ECO:0000256" key="2">
    <source>
        <dbReference type="ARBA" id="ARBA00022679"/>
    </source>
</evidence>
<evidence type="ECO:0000259" key="5">
    <source>
        <dbReference type="Pfam" id="PF03109"/>
    </source>
</evidence>
<dbReference type="Proteomes" id="UP000318297">
    <property type="component" value="Unassembled WGS sequence"/>
</dbReference>
<evidence type="ECO:0000313" key="6">
    <source>
        <dbReference type="EMBL" id="TWE09393.1"/>
    </source>
</evidence>
<evidence type="ECO:0000256" key="3">
    <source>
        <dbReference type="ARBA" id="ARBA00022741"/>
    </source>
</evidence>
<dbReference type="AlphaFoldDB" id="A0A561E1A8"/>
<keyword evidence="2" id="KW-0808">Transferase</keyword>
<dbReference type="InterPro" id="IPR034646">
    <property type="entry name" value="ADCK3_dom"/>
</dbReference>